<organism evidence="1 2">
    <name type="scientific">Patella caerulea</name>
    <name type="common">Rayed Mediterranean limpet</name>
    <dbReference type="NCBI Taxonomy" id="87958"/>
    <lineage>
        <taxon>Eukaryota</taxon>
        <taxon>Metazoa</taxon>
        <taxon>Spiralia</taxon>
        <taxon>Lophotrochozoa</taxon>
        <taxon>Mollusca</taxon>
        <taxon>Gastropoda</taxon>
        <taxon>Patellogastropoda</taxon>
        <taxon>Patelloidea</taxon>
        <taxon>Patellidae</taxon>
        <taxon>Patella</taxon>
    </lineage>
</organism>
<proteinExistence type="predicted"/>
<dbReference type="AlphaFoldDB" id="A0AAN8JDJ9"/>
<sequence>MADSKKTATTRSSTSFDLASVLFDNKDTGRKPPKTIEGSSKIGSMAIDAEFASSSMSVPSCKKGDEIISSQIDKIARLSASKSQSFEDFKTEMNDTHRKTFEELQLLIANSFAS</sequence>
<evidence type="ECO:0000313" key="1">
    <source>
        <dbReference type="EMBL" id="KAK6173904.1"/>
    </source>
</evidence>
<dbReference type="EMBL" id="JAZGQO010000011">
    <property type="protein sequence ID" value="KAK6173904.1"/>
    <property type="molecule type" value="Genomic_DNA"/>
</dbReference>
<accession>A0AAN8JDJ9</accession>
<evidence type="ECO:0000313" key="2">
    <source>
        <dbReference type="Proteomes" id="UP001347796"/>
    </source>
</evidence>
<gene>
    <name evidence="1" type="ORF">SNE40_017278</name>
</gene>
<reference evidence="1 2" key="1">
    <citation type="submission" date="2024-01" db="EMBL/GenBank/DDBJ databases">
        <title>The genome of the rayed Mediterranean limpet Patella caerulea (Linnaeus, 1758).</title>
        <authorList>
            <person name="Anh-Thu Weber A."/>
            <person name="Halstead-Nussloch G."/>
        </authorList>
    </citation>
    <scope>NUCLEOTIDE SEQUENCE [LARGE SCALE GENOMIC DNA]</scope>
    <source>
        <strain evidence="1">AATW-2023a</strain>
        <tissue evidence="1">Whole specimen</tissue>
    </source>
</reference>
<keyword evidence="2" id="KW-1185">Reference proteome</keyword>
<dbReference type="Proteomes" id="UP001347796">
    <property type="component" value="Unassembled WGS sequence"/>
</dbReference>
<comment type="caution">
    <text evidence="1">The sequence shown here is derived from an EMBL/GenBank/DDBJ whole genome shotgun (WGS) entry which is preliminary data.</text>
</comment>
<protein>
    <submittedName>
        <fullName evidence="1">Uncharacterized protein</fullName>
    </submittedName>
</protein>
<name>A0AAN8JDJ9_PATCE</name>